<dbReference type="InterPro" id="IPR047055">
    <property type="entry name" value="MotA-like"/>
</dbReference>
<proteinExistence type="inferred from homology"/>
<keyword evidence="5 8" id="KW-0812">Transmembrane</keyword>
<dbReference type="PROSITE" id="PS01307">
    <property type="entry name" value="MOTA"/>
    <property type="match status" value="1"/>
</dbReference>
<evidence type="ECO:0000259" key="9">
    <source>
        <dbReference type="Pfam" id="PF01618"/>
    </source>
</evidence>
<evidence type="ECO:0000256" key="4">
    <source>
        <dbReference type="ARBA" id="ARBA00022475"/>
    </source>
</evidence>
<evidence type="ECO:0000313" key="11">
    <source>
        <dbReference type="Proteomes" id="UP000295008"/>
    </source>
</evidence>
<evidence type="ECO:0000256" key="8">
    <source>
        <dbReference type="SAM" id="Phobius"/>
    </source>
</evidence>
<evidence type="ECO:0000256" key="3">
    <source>
        <dbReference type="ARBA" id="ARBA00022448"/>
    </source>
</evidence>
<dbReference type="InterPro" id="IPR000540">
    <property type="entry name" value="Flag_MotA_CS"/>
</dbReference>
<comment type="subcellular location">
    <subcellularLocation>
        <location evidence="1">Cell membrane</location>
        <topology evidence="1">Multi-pass membrane protein</topology>
    </subcellularLocation>
</comment>
<protein>
    <submittedName>
        <fullName evidence="10">Chemotaxis protein MotA</fullName>
    </submittedName>
</protein>
<evidence type="ECO:0000256" key="2">
    <source>
        <dbReference type="ARBA" id="ARBA00008038"/>
    </source>
</evidence>
<gene>
    <name evidence="10" type="ORF">EDC14_102514</name>
</gene>
<evidence type="ECO:0000256" key="7">
    <source>
        <dbReference type="ARBA" id="ARBA00023136"/>
    </source>
</evidence>
<dbReference type="OrthoDB" id="9806929at2"/>
<name>A0A4R1R9N2_HYDET</name>
<dbReference type="EMBL" id="SLUN01000025">
    <property type="protein sequence ID" value="TCL62395.1"/>
    <property type="molecule type" value="Genomic_DNA"/>
</dbReference>
<sequence>MNLGTIVGLVVAIICIFAAALVEAGHEGPAAMVRLLNFPGALIVFGGTIGATMTCFSLKDFLKVGQYLGVAFKETKTEAPGLIAQMVQFAEVARKEGLLKLEELVSTVENTFLRKGIQLIVDGTDPAVTREILENEVNCMEERHKVGVQLFQQAGGFAPTMGMIGTVMGLVNVLANLNDTASLGPAISTAFIATFYGVFTANILWLPLATKLKALNKQEVEICQIIIEGVSSIQAGDHPRVINDKLVAFLSPSKRELPQVEAAGGAVGVDNG</sequence>
<comment type="similarity">
    <text evidence="2">Belongs to the MotA family.</text>
</comment>
<accession>A0A4R1R9N2</accession>
<keyword evidence="4" id="KW-1003">Cell membrane</keyword>
<comment type="caution">
    <text evidence="10">The sequence shown here is derived from an EMBL/GenBank/DDBJ whole genome shotgun (WGS) entry which is preliminary data.</text>
</comment>
<feature type="transmembrane region" description="Helical" evidence="8">
    <location>
        <begin position="154"/>
        <end position="175"/>
    </location>
</feature>
<dbReference type="GO" id="GO:0005886">
    <property type="term" value="C:plasma membrane"/>
    <property type="evidence" value="ECO:0007669"/>
    <property type="project" value="UniProtKB-SubCell"/>
</dbReference>
<keyword evidence="6 8" id="KW-1133">Transmembrane helix</keyword>
<keyword evidence="11" id="KW-1185">Reference proteome</keyword>
<keyword evidence="3" id="KW-0813">Transport</keyword>
<evidence type="ECO:0000256" key="1">
    <source>
        <dbReference type="ARBA" id="ARBA00004651"/>
    </source>
</evidence>
<feature type="transmembrane region" description="Helical" evidence="8">
    <location>
        <begin position="187"/>
        <end position="208"/>
    </location>
</feature>
<keyword evidence="7 8" id="KW-0472">Membrane</keyword>
<dbReference type="Pfam" id="PF01618">
    <property type="entry name" value="MotA_ExbB"/>
    <property type="match status" value="1"/>
</dbReference>
<evidence type="ECO:0000313" key="10">
    <source>
        <dbReference type="EMBL" id="TCL62395.1"/>
    </source>
</evidence>
<evidence type="ECO:0000256" key="6">
    <source>
        <dbReference type="ARBA" id="ARBA00022989"/>
    </source>
</evidence>
<dbReference type="AlphaFoldDB" id="A0A4R1R9N2"/>
<dbReference type="GO" id="GO:0006935">
    <property type="term" value="P:chemotaxis"/>
    <property type="evidence" value="ECO:0007669"/>
    <property type="project" value="InterPro"/>
</dbReference>
<feature type="transmembrane region" description="Helical" evidence="8">
    <location>
        <begin position="40"/>
        <end position="58"/>
    </location>
</feature>
<dbReference type="Proteomes" id="UP000295008">
    <property type="component" value="Unassembled WGS sequence"/>
</dbReference>
<dbReference type="GO" id="GO:0071978">
    <property type="term" value="P:bacterial-type flagellum-dependent swarming motility"/>
    <property type="evidence" value="ECO:0007669"/>
    <property type="project" value="InterPro"/>
</dbReference>
<dbReference type="PANTHER" id="PTHR30433">
    <property type="entry name" value="CHEMOTAXIS PROTEIN MOTA"/>
    <property type="match status" value="1"/>
</dbReference>
<reference evidence="10 11" key="1">
    <citation type="submission" date="2019-03" db="EMBL/GenBank/DDBJ databases">
        <title>Genomic Encyclopedia of Type Strains, Phase IV (KMG-IV): sequencing the most valuable type-strain genomes for metagenomic binning, comparative biology and taxonomic classification.</title>
        <authorList>
            <person name="Goeker M."/>
        </authorList>
    </citation>
    <scope>NUCLEOTIDE SEQUENCE [LARGE SCALE GENOMIC DNA]</scope>
    <source>
        <strain evidence="10 11">LX-B</strain>
    </source>
</reference>
<feature type="domain" description="MotA/TolQ/ExbB proton channel" evidence="9">
    <location>
        <begin position="107"/>
        <end position="222"/>
    </location>
</feature>
<dbReference type="InterPro" id="IPR002898">
    <property type="entry name" value="MotA_ExbB_proton_chnl"/>
</dbReference>
<evidence type="ECO:0000256" key="5">
    <source>
        <dbReference type="ARBA" id="ARBA00022692"/>
    </source>
</evidence>
<dbReference type="RefSeq" id="WP_132015684.1">
    <property type="nucleotide sequence ID" value="NZ_SLUN01000025.1"/>
</dbReference>
<dbReference type="PANTHER" id="PTHR30433:SF3">
    <property type="entry name" value="MOTILITY PROTEIN A"/>
    <property type="match status" value="1"/>
</dbReference>
<organism evidence="10 11">
    <name type="scientific">Hydrogenispora ethanolica</name>
    <dbReference type="NCBI Taxonomy" id="1082276"/>
    <lineage>
        <taxon>Bacteria</taxon>
        <taxon>Bacillati</taxon>
        <taxon>Bacillota</taxon>
        <taxon>Hydrogenispora</taxon>
    </lineage>
</organism>